<dbReference type="Proteomes" id="UP000814033">
    <property type="component" value="Unassembled WGS sequence"/>
</dbReference>
<sequence>MSQVTLNSLEVDGLNVFYRAAGSIANPVLLLLHGFPSSSFQFRNLIPLLAVKYRVIAPDLPGFGFTLVPTERDYLHTFNNLSYTVEKFLDALNIEKFALYVFDYGAPVGFRLAIRHPTRVTAIITQNGNAYDEGLGQFWEPFRKYWASTTTFTTTSPEALALLPLLTFGPTKQQYTHGVPPALLARIDPAAYTLDTALLARPGQDDVQLSLFYDYGTNLMLYPQFQEYLRTSGVPVLVMWGMNDAIFVKAGAEAYRRDAKDLVMKNVDSGHFALETHVEVLVEYVFEFW</sequence>
<reference evidence="1" key="2">
    <citation type="journal article" date="2022" name="New Phytol.">
        <title>Evolutionary transition to the ectomycorrhizal habit in the genomes of a hyperdiverse lineage of mushroom-forming fungi.</title>
        <authorList>
            <person name="Looney B."/>
            <person name="Miyauchi S."/>
            <person name="Morin E."/>
            <person name="Drula E."/>
            <person name="Courty P.E."/>
            <person name="Kohler A."/>
            <person name="Kuo A."/>
            <person name="LaButti K."/>
            <person name="Pangilinan J."/>
            <person name="Lipzen A."/>
            <person name="Riley R."/>
            <person name="Andreopoulos W."/>
            <person name="He G."/>
            <person name="Johnson J."/>
            <person name="Nolan M."/>
            <person name="Tritt A."/>
            <person name="Barry K.W."/>
            <person name="Grigoriev I.V."/>
            <person name="Nagy L.G."/>
            <person name="Hibbett D."/>
            <person name="Henrissat B."/>
            <person name="Matheny P.B."/>
            <person name="Labbe J."/>
            <person name="Martin F.M."/>
        </authorList>
    </citation>
    <scope>NUCLEOTIDE SEQUENCE</scope>
    <source>
        <strain evidence="1">FP105234-sp</strain>
    </source>
</reference>
<reference evidence="1" key="1">
    <citation type="submission" date="2021-02" db="EMBL/GenBank/DDBJ databases">
        <authorList>
            <consortium name="DOE Joint Genome Institute"/>
            <person name="Ahrendt S."/>
            <person name="Looney B.P."/>
            <person name="Miyauchi S."/>
            <person name="Morin E."/>
            <person name="Drula E."/>
            <person name="Courty P.E."/>
            <person name="Chicoki N."/>
            <person name="Fauchery L."/>
            <person name="Kohler A."/>
            <person name="Kuo A."/>
            <person name="Labutti K."/>
            <person name="Pangilinan J."/>
            <person name="Lipzen A."/>
            <person name="Riley R."/>
            <person name="Andreopoulos W."/>
            <person name="He G."/>
            <person name="Johnson J."/>
            <person name="Barry K.W."/>
            <person name="Grigoriev I.V."/>
            <person name="Nagy L."/>
            <person name="Hibbett D."/>
            <person name="Henrissat B."/>
            <person name="Matheny P.B."/>
            <person name="Labbe J."/>
            <person name="Martin F."/>
        </authorList>
    </citation>
    <scope>NUCLEOTIDE SEQUENCE</scope>
    <source>
        <strain evidence="1">FP105234-sp</strain>
    </source>
</reference>
<gene>
    <name evidence="1" type="ORF">FA95DRAFT_1591191</name>
</gene>
<organism evidence="1 2">
    <name type="scientific">Auriscalpium vulgare</name>
    <dbReference type="NCBI Taxonomy" id="40419"/>
    <lineage>
        <taxon>Eukaryota</taxon>
        <taxon>Fungi</taxon>
        <taxon>Dikarya</taxon>
        <taxon>Basidiomycota</taxon>
        <taxon>Agaricomycotina</taxon>
        <taxon>Agaricomycetes</taxon>
        <taxon>Russulales</taxon>
        <taxon>Auriscalpiaceae</taxon>
        <taxon>Auriscalpium</taxon>
    </lineage>
</organism>
<accession>A0ACB8RBA7</accession>
<evidence type="ECO:0000313" key="1">
    <source>
        <dbReference type="EMBL" id="KAI0040941.1"/>
    </source>
</evidence>
<evidence type="ECO:0000313" key="2">
    <source>
        <dbReference type="Proteomes" id="UP000814033"/>
    </source>
</evidence>
<protein>
    <submittedName>
        <fullName evidence="1">Alpha/beta-hydrolase</fullName>
    </submittedName>
</protein>
<dbReference type="EMBL" id="MU276157">
    <property type="protein sequence ID" value="KAI0040941.1"/>
    <property type="molecule type" value="Genomic_DNA"/>
</dbReference>
<name>A0ACB8RBA7_9AGAM</name>
<proteinExistence type="predicted"/>
<comment type="caution">
    <text evidence="1">The sequence shown here is derived from an EMBL/GenBank/DDBJ whole genome shotgun (WGS) entry which is preliminary data.</text>
</comment>
<keyword evidence="2" id="KW-1185">Reference proteome</keyword>